<dbReference type="Pfam" id="PF12210">
    <property type="entry name" value="Hrs_helical"/>
    <property type="match status" value="1"/>
</dbReference>
<dbReference type="InterPro" id="IPR017073">
    <property type="entry name" value="HGS/VPS27"/>
</dbReference>
<dbReference type="CDD" id="cd15720">
    <property type="entry name" value="FYVE_Hrs"/>
    <property type="match status" value="1"/>
</dbReference>
<dbReference type="AlphaFoldDB" id="A0A8C1U620"/>
<dbReference type="Gene3D" id="1.20.5.1940">
    <property type="match status" value="1"/>
</dbReference>
<keyword evidence="6" id="KW-0597">Phosphoprotein</keyword>
<dbReference type="InterPro" id="IPR024641">
    <property type="entry name" value="HRS_helical"/>
</dbReference>
<evidence type="ECO:0000256" key="8">
    <source>
        <dbReference type="ARBA" id="ARBA00022771"/>
    </source>
</evidence>
<feature type="compositionally biased region" description="Low complexity" evidence="12">
    <location>
        <begin position="624"/>
        <end position="633"/>
    </location>
</feature>
<evidence type="ECO:0000256" key="10">
    <source>
        <dbReference type="PROSITE-ProRule" id="PRU00091"/>
    </source>
</evidence>
<dbReference type="GO" id="GO:0008270">
    <property type="term" value="F:zinc ion binding"/>
    <property type="evidence" value="ECO:0007669"/>
    <property type="project" value="UniProtKB-KW"/>
</dbReference>
<dbReference type="GO" id="GO:0031901">
    <property type="term" value="C:early endosome membrane"/>
    <property type="evidence" value="ECO:0007669"/>
    <property type="project" value="UniProtKB-SubCell"/>
</dbReference>
<feature type="coiled-coil region" evidence="11">
    <location>
        <begin position="464"/>
        <end position="532"/>
    </location>
</feature>
<evidence type="ECO:0000256" key="9">
    <source>
        <dbReference type="ARBA" id="ARBA00022833"/>
    </source>
</evidence>
<dbReference type="Pfam" id="PF01363">
    <property type="entry name" value="FYVE"/>
    <property type="match status" value="1"/>
</dbReference>
<dbReference type="InterPro" id="IPR011011">
    <property type="entry name" value="Znf_FYVE_PHD"/>
</dbReference>
<evidence type="ECO:0000256" key="12">
    <source>
        <dbReference type="SAM" id="MobiDB-lite"/>
    </source>
</evidence>
<dbReference type="Gene3D" id="3.30.40.10">
    <property type="entry name" value="Zinc/RING finger domain, C3HC4 (zinc finger)"/>
    <property type="match status" value="1"/>
</dbReference>
<proteinExistence type="predicted"/>
<dbReference type="GO" id="GO:0031623">
    <property type="term" value="P:receptor internalization"/>
    <property type="evidence" value="ECO:0007669"/>
    <property type="project" value="TreeGrafter"/>
</dbReference>
<evidence type="ECO:0000256" key="5">
    <source>
        <dbReference type="ARBA" id="ARBA00022490"/>
    </source>
</evidence>
<feature type="domain" description="VHS" evidence="14">
    <location>
        <begin position="40"/>
        <end position="168"/>
    </location>
</feature>
<feature type="domain" description="FYVE-type" evidence="13">
    <location>
        <begin position="185"/>
        <end position="245"/>
    </location>
</feature>
<feature type="region of interest" description="Disordered" evidence="12">
    <location>
        <begin position="624"/>
        <end position="651"/>
    </location>
</feature>
<dbReference type="GO" id="GO:0043130">
    <property type="term" value="F:ubiquitin binding"/>
    <property type="evidence" value="ECO:0007669"/>
    <property type="project" value="InterPro"/>
</dbReference>
<dbReference type="FunFam" id="1.20.5.1940:FF:000003">
    <property type="entry name" value="Hepatocyte growth factor-regulated tyrosine kinase substrate"/>
    <property type="match status" value="1"/>
</dbReference>
<evidence type="ECO:0000256" key="2">
    <source>
        <dbReference type="ARBA" id="ARBA00004469"/>
    </source>
</evidence>
<evidence type="ECO:0000259" key="14">
    <source>
        <dbReference type="PROSITE" id="PS50179"/>
    </source>
</evidence>
<dbReference type="FunFam" id="1.25.40.90:FF:000014">
    <property type="entry name" value="Hepatocyte growth factor-regulated tyrosine kinase substrate"/>
    <property type="match status" value="1"/>
</dbReference>
<name>A0A8C1U620_CYPCA</name>
<keyword evidence="5" id="KW-0963">Cytoplasm</keyword>
<dbReference type="PANTHER" id="PTHR46275:SF1">
    <property type="entry name" value="HEPATOCYTE GROWTH FACTOR-REGULATED TYROSINE KINASE SUBSTRATE"/>
    <property type="match status" value="1"/>
</dbReference>
<feature type="compositionally biased region" description="Low complexity" evidence="12">
    <location>
        <begin position="706"/>
        <end position="738"/>
    </location>
</feature>
<dbReference type="PROSITE" id="PS50179">
    <property type="entry name" value="VHS"/>
    <property type="match status" value="1"/>
</dbReference>
<dbReference type="Proteomes" id="UP000694700">
    <property type="component" value="Unplaced"/>
</dbReference>
<sequence>MSNDIFFFYYFNFQKRTFSKLLLITLDDKSVLFQSFTDKATSQLLLETDWESILQICDLIRQGDTQAKYAVGAIKKKLNDKNPHVALYGLEVLESVVKNCGQTVHDEVASKQTMEELKELFKKQPEPNVKNKILYLIQAWSHAFRNEPKYKVIQDTYQIMKVEGHVFPEFKESDAMFAAERAPDWVDAEECHRCRVQFGVMTRKHHCRACGQIFCGKCSSKYSTIPKFGIEKEVRVCEPCFEILNKKAEGKAASTGQSELPPEYLTSPLSQQSQVVPTESGTHDDCVCLQKQKNTYSAYPKVDPTPVTSSAPPASTLYSSHMVRNLARYLNRTYWEKKQEEVRKSPTPSAPAPASKKAESCSALNVLHLSLQQQYQNGESEENHEQFLKALQNAVTTFLNRMKSNHMRGRSITNDSAVLSLFQSINNMHPQLLEILNQLDEKRLYYEGLQDKLAQVRDAWAALNALREEHREKLRRTAEEAERQRQIQLAQKLGIMRQKKQEYLEMQRQIAIQRLQEQEKERQMRLEQQKHTIQMRAQMPTFSLPYTQMQSLPPNMAVGVGYPPAGPPSYPGTFSPNGSVEGSPMHGVYMNQPGQTAAGGPYQAMPVSATDPNMVNAYMYQTAGSSGQPAAPGQAPPTTTPAYTNYQPTPTQGYQNVVSQAQSLPPMSQAAHTNGITYMGYQPYSMQNMMTALPGQDPNMPPQQPYMPGQQPMYQQMAPPGGPQQQSQQQPAQAPPSSAEAQLISFD</sequence>
<dbReference type="GO" id="GO:0032585">
    <property type="term" value="C:multivesicular body membrane"/>
    <property type="evidence" value="ECO:0007669"/>
    <property type="project" value="UniProtKB-SubCell"/>
</dbReference>
<dbReference type="GO" id="GO:0032456">
    <property type="term" value="P:endocytic recycling"/>
    <property type="evidence" value="ECO:0007669"/>
    <property type="project" value="TreeGrafter"/>
</dbReference>
<organism evidence="15 16">
    <name type="scientific">Cyprinus carpio</name>
    <name type="common">Common carp</name>
    <dbReference type="NCBI Taxonomy" id="7962"/>
    <lineage>
        <taxon>Eukaryota</taxon>
        <taxon>Metazoa</taxon>
        <taxon>Chordata</taxon>
        <taxon>Craniata</taxon>
        <taxon>Vertebrata</taxon>
        <taxon>Euteleostomi</taxon>
        <taxon>Actinopterygii</taxon>
        <taxon>Neopterygii</taxon>
        <taxon>Teleostei</taxon>
        <taxon>Ostariophysi</taxon>
        <taxon>Cypriniformes</taxon>
        <taxon>Cyprinidae</taxon>
        <taxon>Cyprininae</taxon>
        <taxon>Cyprinus</taxon>
    </lineage>
</organism>
<protein>
    <recommendedName>
        <fullName evidence="4">Hepatocyte growth factor-regulated tyrosine kinase substrate</fullName>
    </recommendedName>
</protein>
<feature type="region of interest" description="Disordered" evidence="12">
    <location>
        <begin position="251"/>
        <end position="278"/>
    </location>
</feature>
<dbReference type="InterPro" id="IPR002014">
    <property type="entry name" value="VHS_dom"/>
</dbReference>
<dbReference type="FunFam" id="3.30.40.10:FF:000028">
    <property type="entry name" value="Putative hepatocyte growth factor-regulated tyrosine kinase substrate"/>
    <property type="match status" value="1"/>
</dbReference>
<feature type="compositionally biased region" description="Polar residues" evidence="12">
    <location>
        <begin position="267"/>
        <end position="278"/>
    </location>
</feature>
<dbReference type="InterPro" id="IPR017455">
    <property type="entry name" value="Znf_FYVE-rel"/>
</dbReference>
<evidence type="ECO:0000256" key="1">
    <source>
        <dbReference type="ARBA" id="ARBA00004440"/>
    </source>
</evidence>
<dbReference type="SMART" id="SM00288">
    <property type="entry name" value="VHS"/>
    <property type="match status" value="1"/>
</dbReference>
<dbReference type="SUPFAM" id="SSF57903">
    <property type="entry name" value="FYVE/PHD zinc finger"/>
    <property type="match status" value="1"/>
</dbReference>
<keyword evidence="11" id="KW-0175">Coiled coil</keyword>
<dbReference type="CDD" id="cd03569">
    <property type="entry name" value="VHS_Hrs"/>
    <property type="match status" value="1"/>
</dbReference>
<evidence type="ECO:0000313" key="15">
    <source>
        <dbReference type="Ensembl" id="ENSCCRP00015032141.1"/>
    </source>
</evidence>
<evidence type="ECO:0000256" key="3">
    <source>
        <dbReference type="ARBA" id="ARBA00004496"/>
    </source>
</evidence>
<dbReference type="InterPro" id="IPR000306">
    <property type="entry name" value="Znf_FYVE"/>
</dbReference>
<dbReference type="Pfam" id="PF00790">
    <property type="entry name" value="VHS"/>
    <property type="match status" value="1"/>
</dbReference>
<keyword evidence="8 10" id="KW-0863">Zinc-finger</keyword>
<evidence type="ECO:0000313" key="16">
    <source>
        <dbReference type="Proteomes" id="UP000694700"/>
    </source>
</evidence>
<accession>A0A8C1U620</accession>
<dbReference type="InterPro" id="IPR013083">
    <property type="entry name" value="Znf_RING/FYVE/PHD"/>
</dbReference>
<dbReference type="Ensembl" id="ENSCCRT00015033263.1">
    <property type="protein sequence ID" value="ENSCCRP00015032141.1"/>
    <property type="gene ID" value="ENSCCRG00015010808.1"/>
</dbReference>
<dbReference type="SMART" id="SM00064">
    <property type="entry name" value="FYVE"/>
    <property type="match status" value="1"/>
</dbReference>
<dbReference type="PROSITE" id="PS50178">
    <property type="entry name" value="ZF_FYVE"/>
    <property type="match status" value="1"/>
</dbReference>
<dbReference type="PANTHER" id="PTHR46275">
    <property type="entry name" value="HEPATOCYTE GROWTH FACTOR-REGULATED TYROSINE KINASE SUBSTRATE"/>
    <property type="match status" value="1"/>
</dbReference>
<dbReference type="Gene3D" id="1.25.40.90">
    <property type="match status" value="1"/>
</dbReference>
<feature type="compositionally biased region" description="Low complexity" evidence="12">
    <location>
        <begin position="640"/>
        <end position="651"/>
    </location>
</feature>
<evidence type="ECO:0000256" key="4">
    <source>
        <dbReference type="ARBA" id="ARBA00015450"/>
    </source>
</evidence>
<keyword evidence="7" id="KW-0479">Metal-binding</keyword>
<dbReference type="PIRSF" id="PIRSF036956">
    <property type="entry name" value="Hrs_Vps27"/>
    <property type="match status" value="1"/>
</dbReference>
<evidence type="ECO:0000256" key="11">
    <source>
        <dbReference type="SAM" id="Coils"/>
    </source>
</evidence>
<dbReference type="GO" id="GO:0035091">
    <property type="term" value="F:phosphatidylinositol binding"/>
    <property type="evidence" value="ECO:0007669"/>
    <property type="project" value="InterPro"/>
</dbReference>
<feature type="region of interest" description="Disordered" evidence="12">
    <location>
        <begin position="690"/>
        <end position="747"/>
    </location>
</feature>
<keyword evidence="9" id="KW-0862">Zinc</keyword>
<reference evidence="15" key="1">
    <citation type="submission" date="2025-08" db="UniProtKB">
        <authorList>
            <consortium name="Ensembl"/>
        </authorList>
    </citation>
    <scope>IDENTIFICATION</scope>
</reference>
<evidence type="ECO:0000256" key="7">
    <source>
        <dbReference type="ARBA" id="ARBA00022723"/>
    </source>
</evidence>
<dbReference type="CDD" id="cd21387">
    <property type="entry name" value="GAT_Hrs"/>
    <property type="match status" value="1"/>
</dbReference>
<comment type="subcellular location">
    <subcellularLocation>
        <location evidence="3">Cytoplasm</location>
    </subcellularLocation>
    <subcellularLocation>
        <location evidence="2">Early endosome membrane</location>
        <topology evidence="2">Peripheral membrane protein</topology>
        <orientation evidence="2">Cytoplasmic side</orientation>
    </subcellularLocation>
    <subcellularLocation>
        <location evidence="1">Endosome</location>
        <location evidence="1">Multivesicular body membrane</location>
        <topology evidence="1">Peripheral membrane protein</topology>
    </subcellularLocation>
</comment>
<evidence type="ECO:0000256" key="6">
    <source>
        <dbReference type="ARBA" id="ARBA00022553"/>
    </source>
</evidence>
<dbReference type="InterPro" id="IPR008942">
    <property type="entry name" value="ENTH_VHS"/>
</dbReference>
<dbReference type="SUPFAM" id="SSF48464">
    <property type="entry name" value="ENTH/VHS domain"/>
    <property type="match status" value="1"/>
</dbReference>
<evidence type="ECO:0000259" key="13">
    <source>
        <dbReference type="PROSITE" id="PS50178"/>
    </source>
</evidence>